<dbReference type="Proteomes" id="UP000498740">
    <property type="component" value="Unassembled WGS sequence"/>
</dbReference>
<keyword evidence="2" id="KW-0812">Transmembrane</keyword>
<dbReference type="EMBL" id="BLWD01000001">
    <property type="protein sequence ID" value="GFN05976.1"/>
    <property type="molecule type" value="Genomic_DNA"/>
</dbReference>
<evidence type="ECO:0000256" key="1">
    <source>
        <dbReference type="SAM" id="MobiDB-lite"/>
    </source>
</evidence>
<protein>
    <submittedName>
        <fullName evidence="3">Uncharacterized protein</fullName>
    </submittedName>
</protein>
<feature type="transmembrane region" description="Helical" evidence="2">
    <location>
        <begin position="32"/>
        <end position="53"/>
    </location>
</feature>
<feature type="compositionally biased region" description="Low complexity" evidence="1">
    <location>
        <begin position="212"/>
        <end position="228"/>
    </location>
</feature>
<dbReference type="AlphaFoldDB" id="A0A7J0CTY8"/>
<feature type="compositionally biased region" description="Gly residues" evidence="1">
    <location>
        <begin position="1"/>
        <end position="10"/>
    </location>
</feature>
<feature type="region of interest" description="Disordered" evidence="1">
    <location>
        <begin position="1"/>
        <end position="20"/>
    </location>
</feature>
<comment type="caution">
    <text evidence="3">The sequence shown here is derived from an EMBL/GenBank/DDBJ whole genome shotgun (WGS) entry which is preliminary data.</text>
</comment>
<evidence type="ECO:0000313" key="4">
    <source>
        <dbReference type="Proteomes" id="UP000498740"/>
    </source>
</evidence>
<sequence>MGEAAAGGRGGGHHGFRHDDGLAAARPRDAEGAAAGGFFGVAALLGAGLVALFRVFRFLVRLRDLGPRPPAEEFRGLDAAEEPGDGGPGVEGPRLQAPPLAVAGALLVGAEDVGAEGWGQLGTGVSSGRVVLSSSVRGRPAAGSAGRDAPRQERVFGAEPEAGPESARPGFCGSSASSGAFGLLRRSPFRGRGSGRRWSPVRGAGPLRAEGSDTVPSPDSAAAPTSSPGVPSPPMMRRTAAGESAPPVARCRSISLRSVETSLIRAPDDSCCCWARSPTRLR</sequence>
<feature type="region of interest" description="Disordered" evidence="1">
    <location>
        <begin position="183"/>
        <end position="248"/>
    </location>
</feature>
<reference evidence="3 4" key="1">
    <citation type="submission" date="2020-05" db="EMBL/GenBank/DDBJ databases">
        <title>Whole genome shotgun sequence of Streptomyces microflavus NBRC 13062.</title>
        <authorList>
            <person name="Komaki H."/>
            <person name="Tamura T."/>
        </authorList>
    </citation>
    <scope>NUCLEOTIDE SEQUENCE [LARGE SCALE GENOMIC DNA]</scope>
    <source>
        <strain evidence="3 4">NBRC 13062</strain>
    </source>
</reference>
<accession>A0A7J0CTY8</accession>
<evidence type="ECO:0000313" key="3">
    <source>
        <dbReference type="EMBL" id="GFN05976.1"/>
    </source>
</evidence>
<feature type="region of interest" description="Disordered" evidence="1">
    <location>
        <begin position="70"/>
        <end position="94"/>
    </location>
</feature>
<keyword evidence="2" id="KW-1133">Transmembrane helix</keyword>
<name>A0A7J0CTY8_STRMI</name>
<organism evidence="3 4">
    <name type="scientific">Streptomyces microflavus</name>
    <name type="common">Streptomyces lipmanii</name>
    <dbReference type="NCBI Taxonomy" id="1919"/>
    <lineage>
        <taxon>Bacteria</taxon>
        <taxon>Bacillati</taxon>
        <taxon>Actinomycetota</taxon>
        <taxon>Actinomycetes</taxon>
        <taxon>Kitasatosporales</taxon>
        <taxon>Streptomycetaceae</taxon>
        <taxon>Streptomyces</taxon>
    </lineage>
</organism>
<keyword evidence="2" id="KW-0472">Membrane</keyword>
<evidence type="ECO:0000256" key="2">
    <source>
        <dbReference type="SAM" id="Phobius"/>
    </source>
</evidence>
<proteinExistence type="predicted"/>
<gene>
    <name evidence="3" type="ORF">Smic_45320</name>
</gene>